<gene>
    <name evidence="9" type="ORF">ACFO0J_13075</name>
</gene>
<evidence type="ECO:0000256" key="8">
    <source>
        <dbReference type="RuleBase" id="RU363041"/>
    </source>
</evidence>
<evidence type="ECO:0000256" key="2">
    <source>
        <dbReference type="ARBA" id="ARBA00009142"/>
    </source>
</evidence>
<feature type="transmembrane region" description="Helical" evidence="8">
    <location>
        <begin position="163"/>
        <end position="183"/>
    </location>
</feature>
<dbReference type="InterPro" id="IPR052017">
    <property type="entry name" value="TSUP"/>
</dbReference>
<evidence type="ECO:0000256" key="4">
    <source>
        <dbReference type="ARBA" id="ARBA00022475"/>
    </source>
</evidence>
<organism evidence="9 10">
    <name type="scientific">Castellaniella hirudinis</name>
    <dbReference type="NCBI Taxonomy" id="1144617"/>
    <lineage>
        <taxon>Bacteria</taxon>
        <taxon>Pseudomonadati</taxon>
        <taxon>Pseudomonadota</taxon>
        <taxon>Betaproteobacteria</taxon>
        <taxon>Burkholderiales</taxon>
        <taxon>Alcaligenaceae</taxon>
        <taxon>Castellaniella</taxon>
    </lineage>
</organism>
<keyword evidence="6 8" id="KW-1133">Transmembrane helix</keyword>
<reference evidence="10" key="1">
    <citation type="journal article" date="2019" name="Int. J. Syst. Evol. Microbiol.">
        <title>The Global Catalogue of Microorganisms (GCM) 10K type strain sequencing project: providing services to taxonomists for standard genome sequencing and annotation.</title>
        <authorList>
            <consortium name="The Broad Institute Genomics Platform"/>
            <consortium name="The Broad Institute Genome Sequencing Center for Infectious Disease"/>
            <person name="Wu L."/>
            <person name="Ma J."/>
        </authorList>
    </citation>
    <scope>NUCLEOTIDE SEQUENCE [LARGE SCALE GENOMIC DNA]</scope>
    <source>
        <strain evidence="10">CGMCC 1.19029</strain>
    </source>
</reference>
<accession>A0ABV8S079</accession>
<sequence length="238" mass="25092">MTLTTTAFLLIGLAVFISAFAQGCSGMGFAMLSAPIVTLFAPGLIPVMLLVLMIPLNAYIGWRERAAIDWRGVKLISVGRFAGTFLGLWILLVVNLHQLSLLIGWSTLIAAVVAMLSPSFELGKKGLGLVGLITGVTETSTGVGGPPLALAYQHKSGAVLRSTVALCFLVGEVISLIVLAIGGKVDTDTLIVTMQMLPFLVLGSYASKFVHHRLDGPLLRYLVLGFSSISGIVVILQA</sequence>
<comment type="similarity">
    <text evidence="2 8">Belongs to the 4-toluene sulfonate uptake permease (TSUP) (TC 2.A.102) family.</text>
</comment>
<evidence type="ECO:0000256" key="3">
    <source>
        <dbReference type="ARBA" id="ARBA00022448"/>
    </source>
</evidence>
<dbReference type="RefSeq" id="WP_376813523.1">
    <property type="nucleotide sequence ID" value="NZ_JBHSDY010000007.1"/>
</dbReference>
<dbReference type="Pfam" id="PF01925">
    <property type="entry name" value="TauE"/>
    <property type="match status" value="1"/>
</dbReference>
<dbReference type="InterPro" id="IPR002781">
    <property type="entry name" value="TM_pro_TauE-like"/>
</dbReference>
<evidence type="ECO:0000256" key="7">
    <source>
        <dbReference type="ARBA" id="ARBA00023136"/>
    </source>
</evidence>
<name>A0ABV8S079_9BURK</name>
<keyword evidence="7 8" id="KW-0472">Membrane</keyword>
<feature type="transmembrane region" description="Helical" evidence="8">
    <location>
        <begin position="189"/>
        <end position="206"/>
    </location>
</feature>
<feature type="transmembrane region" description="Helical" evidence="8">
    <location>
        <begin position="72"/>
        <end position="92"/>
    </location>
</feature>
<keyword evidence="3" id="KW-0813">Transport</keyword>
<keyword evidence="5 8" id="KW-0812">Transmembrane</keyword>
<evidence type="ECO:0000313" key="10">
    <source>
        <dbReference type="Proteomes" id="UP001595756"/>
    </source>
</evidence>
<keyword evidence="10" id="KW-1185">Reference proteome</keyword>
<protein>
    <recommendedName>
        <fullName evidence="8">Probable membrane transporter protein</fullName>
    </recommendedName>
</protein>
<comment type="subcellular location">
    <subcellularLocation>
        <location evidence="1 8">Cell membrane</location>
        <topology evidence="1 8">Multi-pass membrane protein</topology>
    </subcellularLocation>
</comment>
<feature type="transmembrane region" description="Helical" evidence="8">
    <location>
        <begin position="37"/>
        <end position="60"/>
    </location>
</feature>
<dbReference type="Proteomes" id="UP001595756">
    <property type="component" value="Unassembled WGS sequence"/>
</dbReference>
<evidence type="ECO:0000256" key="1">
    <source>
        <dbReference type="ARBA" id="ARBA00004651"/>
    </source>
</evidence>
<dbReference type="EMBL" id="JBHSDY010000007">
    <property type="protein sequence ID" value="MFC4298978.1"/>
    <property type="molecule type" value="Genomic_DNA"/>
</dbReference>
<feature type="transmembrane region" description="Helical" evidence="8">
    <location>
        <begin position="218"/>
        <end position="236"/>
    </location>
</feature>
<dbReference type="PANTHER" id="PTHR30269">
    <property type="entry name" value="TRANSMEMBRANE PROTEIN YFCA"/>
    <property type="match status" value="1"/>
</dbReference>
<comment type="caution">
    <text evidence="9">The sequence shown here is derived from an EMBL/GenBank/DDBJ whole genome shotgun (WGS) entry which is preliminary data.</text>
</comment>
<evidence type="ECO:0000256" key="5">
    <source>
        <dbReference type="ARBA" id="ARBA00022692"/>
    </source>
</evidence>
<dbReference type="PANTHER" id="PTHR30269:SF37">
    <property type="entry name" value="MEMBRANE TRANSPORTER PROTEIN"/>
    <property type="match status" value="1"/>
</dbReference>
<proteinExistence type="inferred from homology"/>
<keyword evidence="4 8" id="KW-1003">Cell membrane</keyword>
<evidence type="ECO:0000313" key="9">
    <source>
        <dbReference type="EMBL" id="MFC4298978.1"/>
    </source>
</evidence>
<evidence type="ECO:0000256" key="6">
    <source>
        <dbReference type="ARBA" id="ARBA00022989"/>
    </source>
</evidence>